<gene>
    <name evidence="2" type="ORF">EVAR_32431_1</name>
</gene>
<dbReference type="Proteomes" id="UP000299102">
    <property type="component" value="Unassembled WGS sequence"/>
</dbReference>
<comment type="caution">
    <text evidence="2">The sequence shown here is derived from an EMBL/GenBank/DDBJ whole genome shotgun (WGS) entry which is preliminary data.</text>
</comment>
<name>A0A4C1VMX0_EUMVA</name>
<reference evidence="2 3" key="1">
    <citation type="journal article" date="2019" name="Commun. Biol.">
        <title>The bagworm genome reveals a unique fibroin gene that provides high tensile strength.</title>
        <authorList>
            <person name="Kono N."/>
            <person name="Nakamura H."/>
            <person name="Ohtoshi R."/>
            <person name="Tomita M."/>
            <person name="Numata K."/>
            <person name="Arakawa K."/>
        </authorList>
    </citation>
    <scope>NUCLEOTIDE SEQUENCE [LARGE SCALE GENOMIC DNA]</scope>
</reference>
<sequence>MDSCYCCTVHCYTKFTSGGWSTTATDAPIPLQFIDGAFASTDELYILHSRRMATYFTHFTYERHIRSLTPLLKDHPQENTHIHIHQGIRSVKNKLQMRSQPPHVTHSLARGNTSKGDKGPSTSSHRLPHLSIVLINSMVKITKQILADT</sequence>
<feature type="compositionally biased region" description="Polar residues" evidence="1">
    <location>
        <begin position="110"/>
        <end position="125"/>
    </location>
</feature>
<keyword evidence="3" id="KW-1185">Reference proteome</keyword>
<dbReference type="AlphaFoldDB" id="A0A4C1VMX0"/>
<evidence type="ECO:0000313" key="2">
    <source>
        <dbReference type="EMBL" id="GBP39499.1"/>
    </source>
</evidence>
<organism evidence="2 3">
    <name type="scientific">Eumeta variegata</name>
    <name type="common">Bagworm moth</name>
    <name type="synonym">Eumeta japonica</name>
    <dbReference type="NCBI Taxonomy" id="151549"/>
    <lineage>
        <taxon>Eukaryota</taxon>
        <taxon>Metazoa</taxon>
        <taxon>Ecdysozoa</taxon>
        <taxon>Arthropoda</taxon>
        <taxon>Hexapoda</taxon>
        <taxon>Insecta</taxon>
        <taxon>Pterygota</taxon>
        <taxon>Neoptera</taxon>
        <taxon>Endopterygota</taxon>
        <taxon>Lepidoptera</taxon>
        <taxon>Glossata</taxon>
        <taxon>Ditrysia</taxon>
        <taxon>Tineoidea</taxon>
        <taxon>Psychidae</taxon>
        <taxon>Oiketicinae</taxon>
        <taxon>Eumeta</taxon>
    </lineage>
</organism>
<protein>
    <submittedName>
        <fullName evidence="2">Uncharacterized protein</fullName>
    </submittedName>
</protein>
<dbReference type="EMBL" id="BGZK01000367">
    <property type="protein sequence ID" value="GBP39499.1"/>
    <property type="molecule type" value="Genomic_DNA"/>
</dbReference>
<evidence type="ECO:0000256" key="1">
    <source>
        <dbReference type="SAM" id="MobiDB-lite"/>
    </source>
</evidence>
<evidence type="ECO:0000313" key="3">
    <source>
        <dbReference type="Proteomes" id="UP000299102"/>
    </source>
</evidence>
<accession>A0A4C1VMX0</accession>
<proteinExistence type="predicted"/>
<feature type="region of interest" description="Disordered" evidence="1">
    <location>
        <begin position="98"/>
        <end position="125"/>
    </location>
</feature>